<dbReference type="EMBL" id="AWVF01000005">
    <property type="protein sequence ID" value="ERJ97576.1"/>
    <property type="molecule type" value="Genomic_DNA"/>
</dbReference>
<organism evidence="1 2">
    <name type="scientific">Ruminococcus callidus ATCC 27760</name>
    <dbReference type="NCBI Taxonomy" id="411473"/>
    <lineage>
        <taxon>Bacteria</taxon>
        <taxon>Bacillati</taxon>
        <taxon>Bacillota</taxon>
        <taxon>Clostridia</taxon>
        <taxon>Eubacteriales</taxon>
        <taxon>Oscillospiraceae</taxon>
        <taxon>Ruminococcus</taxon>
    </lineage>
</organism>
<sequence length="409" mass="46071">MSRIHKLIVPIMLTMNLCACGSESIQKGSNIQNFEQNHYITHANTYQNGVIYTGSEGSSTAAYFLDYESMQAVPLCNKPNCAHKDTSCLAFQCVQDSIMPFVYQGMVYWFHTDSKITDSDDGRSTAYQFQTTCYCGNMTTGEVESFVEIPDVSMKDAIEFVISNHTLYIIGCDCAYQEEDGSWTEMSRIGDQYLYAINLDTADVKNYGLINDAPTASYNWTLNGAMFADVELTGIYQNKLYLSYRYVDDPNDIIDYVNTGDPDSPDWSDAGTAIPWHRVNKCLNLETDTIEPSEYPAADLIQDDTYIYYMDGQYHVMDADGTETVSADIPANNSRNLTFVNGIFWDGPQSTCFQPKTGETHVLSETYSDTNLTVIAYYKERYIINYTDENNLIHFEAVPESDLIGGIVE</sequence>
<dbReference type="HOGENOM" id="CLU_672473_0_0_9"/>
<name>U2KGC9_9FIRM</name>
<comment type="caution">
    <text evidence="1">The sequence shown here is derived from an EMBL/GenBank/DDBJ whole genome shotgun (WGS) entry which is preliminary data.</text>
</comment>
<dbReference type="AlphaFoldDB" id="U2KGC9"/>
<evidence type="ECO:0000313" key="2">
    <source>
        <dbReference type="Proteomes" id="UP000016662"/>
    </source>
</evidence>
<dbReference type="PATRIC" id="fig|411473.3.peg.33"/>
<evidence type="ECO:0008006" key="3">
    <source>
        <dbReference type="Google" id="ProtNLM"/>
    </source>
</evidence>
<proteinExistence type="predicted"/>
<dbReference type="STRING" id="411473.RUMCAL_00034"/>
<dbReference type="RefSeq" id="WP_021682732.1">
    <property type="nucleotide sequence ID" value="NZ_KI260438.1"/>
</dbReference>
<evidence type="ECO:0000313" key="1">
    <source>
        <dbReference type="EMBL" id="ERJ97576.1"/>
    </source>
</evidence>
<protein>
    <recommendedName>
        <fullName evidence="3">DUF5050 domain-containing protein</fullName>
    </recommendedName>
</protein>
<dbReference type="Proteomes" id="UP000016662">
    <property type="component" value="Unassembled WGS sequence"/>
</dbReference>
<reference evidence="1 2" key="1">
    <citation type="submission" date="2013-07" db="EMBL/GenBank/DDBJ databases">
        <authorList>
            <person name="Weinstock G."/>
            <person name="Sodergren E."/>
            <person name="Wylie T."/>
            <person name="Fulton L."/>
            <person name="Fulton R."/>
            <person name="Fronick C."/>
            <person name="O'Laughlin M."/>
            <person name="Godfrey J."/>
            <person name="Miner T."/>
            <person name="Herter B."/>
            <person name="Appelbaum E."/>
            <person name="Cordes M."/>
            <person name="Lek S."/>
            <person name="Wollam A."/>
            <person name="Pepin K.H."/>
            <person name="Palsikar V.B."/>
            <person name="Mitreva M."/>
            <person name="Wilson R.K."/>
        </authorList>
    </citation>
    <scope>NUCLEOTIDE SEQUENCE [LARGE SCALE GENOMIC DNA]</scope>
    <source>
        <strain evidence="1 2">ATCC 27760</strain>
    </source>
</reference>
<keyword evidence="2" id="KW-1185">Reference proteome</keyword>
<accession>U2KGC9</accession>
<gene>
    <name evidence="1" type="ORF">RUMCAL_00034</name>
</gene>
<dbReference type="OrthoDB" id="1829200at2"/>